<evidence type="ECO:0000313" key="2">
    <source>
        <dbReference type="Proteomes" id="UP001230649"/>
    </source>
</evidence>
<reference evidence="1" key="1">
    <citation type="submission" date="2023-04" db="EMBL/GenBank/DDBJ databases">
        <title>Draft Genome sequencing of Naganishia species isolated from polar environments using Oxford Nanopore Technology.</title>
        <authorList>
            <person name="Leo P."/>
            <person name="Venkateswaran K."/>
        </authorList>
    </citation>
    <scope>NUCLEOTIDE SEQUENCE</scope>
    <source>
        <strain evidence="1">MNA-CCFEE 5262</strain>
    </source>
</reference>
<dbReference type="EMBL" id="JASBWS010000146">
    <property type="protein sequence ID" value="KAJ9093944.1"/>
    <property type="molecule type" value="Genomic_DNA"/>
</dbReference>
<name>A0ACC2V4N0_9TREE</name>
<protein>
    <submittedName>
        <fullName evidence="1">Uncharacterized protein</fullName>
    </submittedName>
</protein>
<organism evidence="1 2">
    <name type="scientific">Naganishia adeliensis</name>
    <dbReference type="NCBI Taxonomy" id="92952"/>
    <lineage>
        <taxon>Eukaryota</taxon>
        <taxon>Fungi</taxon>
        <taxon>Dikarya</taxon>
        <taxon>Basidiomycota</taxon>
        <taxon>Agaricomycotina</taxon>
        <taxon>Tremellomycetes</taxon>
        <taxon>Filobasidiales</taxon>
        <taxon>Filobasidiaceae</taxon>
        <taxon>Naganishia</taxon>
    </lineage>
</organism>
<proteinExistence type="predicted"/>
<sequence>MHVPSLRLLVVTPFLLSALAYPTTEDIPDPFSDPLADGPSLYQAWRASGDHSATSAWTSEQVMVQMGMKRRVEAFANWLNPWGEGQITVFDDETGNLTMPHRPAAFPAHLPAGAGYPLLGTLQMITDLPSLPGSINASTDIYGCSPIVPIVHTDTTKSTTSRNNSRVALVVRGHCSFSHKVRAAQARGADVVLVADDTASMEETDEQGRTRFGLLTMYSPGTSCRLFAASSDDTSDIHIPSSFISRASYLVIRDLMKTGHSQMKVLIEPDDGYDWPLSDLLLFVMLLPSVITIITILLSKYQAFRQRDRAPREAVLSLPEAIWIPEQWEKEDDSPSPQQRHSSDQVATDSQQQSTSSATNEENSVAPTDRVSSPVQDASKPKPKPHTKRKYYSKDECSICLGSFERGDVIRILPCGHLFHKTEVDDWLVKWKKVGYHSGTDD</sequence>
<gene>
    <name evidence="1" type="ORF">QFC20_007030</name>
</gene>
<comment type="caution">
    <text evidence="1">The sequence shown here is derived from an EMBL/GenBank/DDBJ whole genome shotgun (WGS) entry which is preliminary data.</text>
</comment>
<dbReference type="Proteomes" id="UP001230649">
    <property type="component" value="Unassembled WGS sequence"/>
</dbReference>
<evidence type="ECO:0000313" key="1">
    <source>
        <dbReference type="EMBL" id="KAJ9093944.1"/>
    </source>
</evidence>
<accession>A0ACC2V4N0</accession>
<keyword evidence="2" id="KW-1185">Reference proteome</keyword>